<sequence>MSPLSLAPLSLSSPWQGALTADEGGETTSFSLHPTRTGQTVPTSATVPLLGLSITVADAAPEPVQLLDGAQRALVGLVEGARLMFDARVRGGRLVGHWWRRDAAGDVVAHGSLDAAAVAR</sequence>
<proteinExistence type="predicted"/>
<organism evidence="2 3">
    <name type="scientific">Gemmatimonas aurantiaca</name>
    <dbReference type="NCBI Taxonomy" id="173480"/>
    <lineage>
        <taxon>Bacteria</taxon>
        <taxon>Pseudomonadati</taxon>
        <taxon>Gemmatimonadota</taxon>
        <taxon>Gemmatimonadia</taxon>
        <taxon>Gemmatimonadales</taxon>
        <taxon>Gemmatimonadaceae</taxon>
        <taxon>Gemmatimonas</taxon>
    </lineage>
</organism>
<evidence type="ECO:0000313" key="3">
    <source>
        <dbReference type="Proteomes" id="UP000264071"/>
    </source>
</evidence>
<comment type="caution">
    <text evidence="2">The sequence shown here is derived from an EMBL/GenBank/DDBJ whole genome shotgun (WGS) entry which is preliminary data.</text>
</comment>
<evidence type="ECO:0000256" key="1">
    <source>
        <dbReference type="SAM" id="MobiDB-lite"/>
    </source>
</evidence>
<reference evidence="2 3" key="1">
    <citation type="journal article" date="2018" name="Nat. Biotechnol.">
        <title>A standardized bacterial taxonomy based on genome phylogeny substantially revises the tree of life.</title>
        <authorList>
            <person name="Parks D.H."/>
            <person name="Chuvochina M."/>
            <person name="Waite D.W."/>
            <person name="Rinke C."/>
            <person name="Skarshewski A."/>
            <person name="Chaumeil P.A."/>
            <person name="Hugenholtz P."/>
        </authorList>
    </citation>
    <scope>NUCLEOTIDE SEQUENCE [LARGE SCALE GENOMIC DNA]</scope>
    <source>
        <strain evidence="2">UBA8844</strain>
    </source>
</reference>
<dbReference type="EMBL" id="DPIY01000011">
    <property type="protein sequence ID" value="HCT58552.1"/>
    <property type="molecule type" value="Genomic_DNA"/>
</dbReference>
<evidence type="ECO:0000313" key="2">
    <source>
        <dbReference type="EMBL" id="HCT58552.1"/>
    </source>
</evidence>
<gene>
    <name evidence="2" type="ORF">DGD08_15210</name>
</gene>
<dbReference type="Proteomes" id="UP000264071">
    <property type="component" value="Unassembled WGS sequence"/>
</dbReference>
<feature type="region of interest" description="Disordered" evidence="1">
    <location>
        <begin position="17"/>
        <end position="39"/>
    </location>
</feature>
<protein>
    <submittedName>
        <fullName evidence="2">Uncharacterized protein</fullName>
    </submittedName>
</protein>
<name>A0A3D4VCU5_9BACT</name>
<dbReference type="AlphaFoldDB" id="A0A3D4VCU5"/>
<feature type="compositionally biased region" description="Polar residues" evidence="1">
    <location>
        <begin position="26"/>
        <end position="39"/>
    </location>
</feature>
<accession>A0A3D4VCU5</accession>